<dbReference type="STRING" id="530564.Psta_4560"/>
<dbReference type="InterPro" id="IPR039425">
    <property type="entry name" value="RNA_pol_sigma-70-like"/>
</dbReference>
<dbReference type="InterPro" id="IPR007627">
    <property type="entry name" value="RNA_pol_sigma70_r2"/>
</dbReference>
<dbReference type="GO" id="GO:0003677">
    <property type="term" value="F:DNA binding"/>
    <property type="evidence" value="ECO:0007669"/>
    <property type="project" value="UniProtKB-KW"/>
</dbReference>
<evidence type="ECO:0000256" key="1">
    <source>
        <dbReference type="ARBA" id="ARBA00023015"/>
    </source>
</evidence>
<feature type="domain" description="RNA polymerase sigma-70 region 2" evidence="5">
    <location>
        <begin position="24"/>
        <end position="93"/>
    </location>
</feature>
<evidence type="ECO:0000256" key="2">
    <source>
        <dbReference type="ARBA" id="ARBA00023082"/>
    </source>
</evidence>
<protein>
    <submittedName>
        <fullName evidence="6">RNA polymerase, sigma-24 subunit, ECF subfamily</fullName>
    </submittedName>
</protein>
<dbReference type="InterPro" id="IPR014284">
    <property type="entry name" value="RNA_pol_sigma-70_dom"/>
</dbReference>
<dbReference type="Gene3D" id="1.10.1740.10">
    <property type="match status" value="1"/>
</dbReference>
<dbReference type="Pfam" id="PF04542">
    <property type="entry name" value="Sigma70_r2"/>
    <property type="match status" value="1"/>
</dbReference>
<organism evidence="6 7">
    <name type="scientific">Pirellula staleyi (strain ATCC 27377 / DSM 6068 / ICPB 4128)</name>
    <name type="common">Pirella staleyi</name>
    <dbReference type="NCBI Taxonomy" id="530564"/>
    <lineage>
        <taxon>Bacteria</taxon>
        <taxon>Pseudomonadati</taxon>
        <taxon>Planctomycetota</taxon>
        <taxon>Planctomycetia</taxon>
        <taxon>Pirellulales</taxon>
        <taxon>Pirellulaceae</taxon>
        <taxon>Pirellula</taxon>
    </lineage>
</organism>
<evidence type="ECO:0000313" key="7">
    <source>
        <dbReference type="Proteomes" id="UP000001887"/>
    </source>
</evidence>
<proteinExistence type="predicted"/>
<dbReference type="Proteomes" id="UP000001887">
    <property type="component" value="Chromosome"/>
</dbReference>
<dbReference type="PANTHER" id="PTHR43133">
    <property type="entry name" value="RNA POLYMERASE ECF-TYPE SIGMA FACTO"/>
    <property type="match status" value="1"/>
</dbReference>
<gene>
    <name evidence="6" type="ordered locus">Psta_4560</name>
</gene>
<keyword evidence="1" id="KW-0805">Transcription regulation</keyword>
<keyword evidence="2" id="KW-0731">Sigma factor</keyword>
<dbReference type="HOGENOM" id="CLU_047691_14_0_0"/>
<dbReference type="AlphaFoldDB" id="D2R6Z9"/>
<dbReference type="EMBL" id="CP001848">
    <property type="protein sequence ID" value="ADB19202.1"/>
    <property type="molecule type" value="Genomic_DNA"/>
</dbReference>
<dbReference type="GO" id="GO:0016987">
    <property type="term" value="F:sigma factor activity"/>
    <property type="evidence" value="ECO:0007669"/>
    <property type="project" value="UniProtKB-KW"/>
</dbReference>
<dbReference type="InterPro" id="IPR013325">
    <property type="entry name" value="RNA_pol_sigma_r2"/>
</dbReference>
<dbReference type="eggNOG" id="COG1595">
    <property type="taxonomic scope" value="Bacteria"/>
</dbReference>
<dbReference type="GO" id="GO:0006352">
    <property type="term" value="P:DNA-templated transcription initiation"/>
    <property type="evidence" value="ECO:0007669"/>
    <property type="project" value="InterPro"/>
</dbReference>
<keyword evidence="7" id="KW-1185">Reference proteome</keyword>
<evidence type="ECO:0000313" key="6">
    <source>
        <dbReference type="EMBL" id="ADB19202.1"/>
    </source>
</evidence>
<name>D2R6Z9_PIRSD</name>
<sequence>MAETSASLLDRLRTDPDSAEWERMVQLYSPLIRNYLRRQEVLSHDADDLVQDVLAVVVRRLKDFEHNQRIGAFRTWLRTITVNVLRDHWRSRKARPMATGASDFQQFLADLEDPSSELSQAFDLEHDRYITRQLLAQLEKEFEPTTWRAFTEVALLGRSASEVAQDLQISTNAVFIAKSRVLSRLRQEAKGLVEENSEEL</sequence>
<dbReference type="OrthoDB" id="258490at2"/>
<evidence type="ECO:0000259" key="5">
    <source>
        <dbReference type="Pfam" id="PF04542"/>
    </source>
</evidence>
<dbReference type="SUPFAM" id="SSF88946">
    <property type="entry name" value="Sigma2 domain of RNA polymerase sigma factors"/>
    <property type="match status" value="1"/>
</dbReference>
<dbReference type="PANTHER" id="PTHR43133:SF8">
    <property type="entry name" value="RNA POLYMERASE SIGMA FACTOR HI_1459-RELATED"/>
    <property type="match status" value="1"/>
</dbReference>
<dbReference type="KEGG" id="psl:Psta_4560"/>
<dbReference type="NCBIfam" id="TIGR02937">
    <property type="entry name" value="sigma70-ECF"/>
    <property type="match status" value="1"/>
</dbReference>
<reference evidence="6 7" key="1">
    <citation type="journal article" date="2009" name="Stand. Genomic Sci.">
        <title>Complete genome sequence of Pirellula staleyi type strain (ATCC 27377).</title>
        <authorList>
            <person name="Clum A."/>
            <person name="Tindall B.J."/>
            <person name="Sikorski J."/>
            <person name="Ivanova N."/>
            <person name="Mavrommatis K."/>
            <person name="Lucas S."/>
            <person name="Glavina del Rio T."/>
            <person name="Nolan M."/>
            <person name="Chen F."/>
            <person name="Tice H."/>
            <person name="Pitluck S."/>
            <person name="Cheng J.F."/>
            <person name="Chertkov O."/>
            <person name="Brettin T."/>
            <person name="Han C."/>
            <person name="Detter J.C."/>
            <person name="Kuske C."/>
            <person name="Bruce D."/>
            <person name="Goodwin L."/>
            <person name="Ovchinikova G."/>
            <person name="Pati A."/>
            <person name="Mikhailova N."/>
            <person name="Chen A."/>
            <person name="Palaniappan K."/>
            <person name="Land M."/>
            <person name="Hauser L."/>
            <person name="Chang Y.J."/>
            <person name="Jeffries C.D."/>
            <person name="Chain P."/>
            <person name="Rohde M."/>
            <person name="Goker M."/>
            <person name="Bristow J."/>
            <person name="Eisen J.A."/>
            <person name="Markowitz V."/>
            <person name="Hugenholtz P."/>
            <person name="Kyrpides N.C."/>
            <person name="Klenk H.P."/>
            <person name="Lapidus A."/>
        </authorList>
    </citation>
    <scope>NUCLEOTIDE SEQUENCE [LARGE SCALE GENOMIC DNA]</scope>
    <source>
        <strain evidence="7">ATCC 27377 / DSM 6068 / ICPB 4128</strain>
    </source>
</reference>
<keyword evidence="4" id="KW-0804">Transcription</keyword>
<keyword evidence="3" id="KW-0238">DNA-binding</keyword>
<accession>D2R6Z9</accession>
<evidence type="ECO:0000256" key="3">
    <source>
        <dbReference type="ARBA" id="ARBA00023125"/>
    </source>
</evidence>
<evidence type="ECO:0000256" key="4">
    <source>
        <dbReference type="ARBA" id="ARBA00023163"/>
    </source>
</evidence>